<dbReference type="SMART" id="SM00889">
    <property type="entry name" value="EFG_IV"/>
    <property type="match status" value="1"/>
</dbReference>
<proteinExistence type="predicted"/>
<dbReference type="GO" id="GO:0003924">
    <property type="term" value="F:GTPase activity"/>
    <property type="evidence" value="ECO:0007669"/>
    <property type="project" value="InterPro"/>
</dbReference>
<reference evidence="8" key="1">
    <citation type="journal article" date="2020" name="J. Eukaryot. Microbiol.">
        <title>De novo Sequencing, Assembly and Annotation of the Transcriptome for the Free-Living Testate Amoeba Arcella intermedia.</title>
        <authorList>
            <person name="Ribeiro G.M."/>
            <person name="Porfirio-Sousa A.L."/>
            <person name="Maurer-Alcala X.X."/>
            <person name="Katz L.A."/>
            <person name="Lahr D.J.G."/>
        </authorList>
    </citation>
    <scope>NUCLEOTIDE SEQUENCE</scope>
</reference>
<dbReference type="InterPro" id="IPR000795">
    <property type="entry name" value="T_Tr_GTP-bd_dom"/>
</dbReference>
<dbReference type="InterPro" id="IPR027417">
    <property type="entry name" value="P-loop_NTPase"/>
</dbReference>
<dbReference type="SUPFAM" id="SSF54211">
    <property type="entry name" value="Ribosomal protein S5 domain 2-like"/>
    <property type="match status" value="1"/>
</dbReference>
<dbReference type="GO" id="GO:0003746">
    <property type="term" value="F:translation elongation factor activity"/>
    <property type="evidence" value="ECO:0007669"/>
    <property type="project" value="TreeGrafter"/>
</dbReference>
<dbReference type="InterPro" id="IPR014721">
    <property type="entry name" value="Ribsml_uS5_D2-typ_fold_subgr"/>
</dbReference>
<evidence type="ECO:0000256" key="5">
    <source>
        <dbReference type="ARBA" id="ARBA00024731"/>
    </source>
</evidence>
<dbReference type="InterPro" id="IPR020568">
    <property type="entry name" value="Ribosomal_Su5_D2-typ_SF"/>
</dbReference>
<dbReference type="Pfam" id="PF00009">
    <property type="entry name" value="GTP_EFTU"/>
    <property type="match status" value="1"/>
</dbReference>
<dbReference type="PANTHER" id="PTHR42908">
    <property type="entry name" value="TRANSLATION ELONGATION FACTOR-RELATED"/>
    <property type="match status" value="1"/>
</dbReference>
<dbReference type="Gene3D" id="2.40.30.10">
    <property type="entry name" value="Translation factors"/>
    <property type="match status" value="1"/>
</dbReference>
<comment type="function">
    <text evidence="5">Catalyzes the GTP-dependent ribosomal translocation step during translation elongation. During this step, the ribosome changes from the pre-translocational (PRE) to the post-translocational (POST) state as the newly formed A-site-bound peptidyl-tRNA and P-site-bound deacylated tRNA move to the P and E sites, respectively. Catalyzes the coordinated movement of the two tRNA molecules, the mRNA and conformational changes in the ribosome.</text>
</comment>
<dbReference type="FunFam" id="3.90.1430.10:FF:000003">
    <property type="entry name" value="Elongation factor 2"/>
    <property type="match status" value="1"/>
</dbReference>
<dbReference type="GO" id="GO:1990904">
    <property type="term" value="C:ribonucleoprotein complex"/>
    <property type="evidence" value="ECO:0007669"/>
    <property type="project" value="TreeGrafter"/>
</dbReference>
<dbReference type="Gene3D" id="3.90.1430.10">
    <property type="entry name" value="Yeast translation eEF2 (G' domain)"/>
    <property type="match status" value="1"/>
</dbReference>
<evidence type="ECO:0000256" key="2">
    <source>
        <dbReference type="ARBA" id="ARBA00022490"/>
    </source>
</evidence>
<dbReference type="PANTHER" id="PTHR42908:SF3">
    <property type="entry name" value="ELONGATION FACTOR-LIKE GTPASE 1"/>
    <property type="match status" value="1"/>
</dbReference>
<sequence>MMGNPENVRNMCIVGSRDHGKSTLTDYLLTKHPLHIQRDREIPFKIHTSVRSLYFPSMSTLEDNPIGPFLINLIQSDSINHNHHDVIPDLQIIDGVLLVVDALEGMLSLARNRTLLNVLMHHIKVTLMINKLDRLFIELQSFPDDIHMILKGIVSAKEFSLFEDEGVQKVDLDPVRGNVVFGSAKHGWGFTLSSFATLYASKFGVPKEKLVSKLWGDHYFNPQTKQWQDTPTTQQKGVLLSCGFVQFILKPISTIINTILSGEPEKYNKILKSQGITLSESERQLCGMPLYRVVLSKLFSLTTPLREMMVLHLPSPIQAQKYRIDSIYTGPMDDECAMAIRKCDKDGPLMILISRIIPVQQQTGYMAFGRVFSGTVTPRQKVRVLGPSFNKRKEMTITITEVDFIVGNNIMRMDGIPAGNLVALPLSDNLRIGSCTLSSATYAHPFRMIRYSTANLISVSIQCLEVKYLPKLVESLKKFSAVNAFLRVETTEPGELLLKGDNFSALKKSIKILKSDYLDDIEITTTPFVQYRETVSQKSPICLETSPNRHNRLWITAEPTIIDSNIFPTKPPSNISMENSIDQDLYHHFNWNIETTRIWQFNAEGSVLTEETKGVQFINEVKDSVKIGFSMVSREGPLCAEETRGIRFNIHDITLHSDAIHRGGGQIITTARRAFNSAMLAARPKLLEPINLVQLVFPEKVVEEVYVLLDRARGFILEEQSKASMVMMDLYVPVLELENFEEELQKCCLGEASYWEVFSHWEGVKGDPLEVDSKAYQLVLEARKRKGLIPLVI</sequence>
<name>A0A6B2KY08_9EUKA</name>
<dbReference type="SUPFAM" id="SSF52540">
    <property type="entry name" value="P-loop containing nucleoside triphosphate hydrolases"/>
    <property type="match status" value="1"/>
</dbReference>
<dbReference type="Gene3D" id="3.30.70.240">
    <property type="match status" value="1"/>
</dbReference>
<dbReference type="InterPro" id="IPR000640">
    <property type="entry name" value="EFG_V-like"/>
</dbReference>
<dbReference type="Gene3D" id="3.30.230.10">
    <property type="match status" value="1"/>
</dbReference>
<keyword evidence="3" id="KW-0547">Nucleotide-binding</keyword>
<dbReference type="Pfam" id="PF03764">
    <property type="entry name" value="EFG_IV"/>
    <property type="match status" value="1"/>
</dbReference>
<dbReference type="SMART" id="SM00838">
    <property type="entry name" value="EFG_C"/>
    <property type="match status" value="1"/>
</dbReference>
<dbReference type="SUPFAM" id="SSF50447">
    <property type="entry name" value="Translation proteins"/>
    <property type="match status" value="1"/>
</dbReference>
<dbReference type="SUPFAM" id="SSF54980">
    <property type="entry name" value="EF-G C-terminal domain-like"/>
    <property type="match status" value="1"/>
</dbReference>
<dbReference type="InterPro" id="IPR035647">
    <property type="entry name" value="EFG_III/V"/>
</dbReference>
<dbReference type="InterPro" id="IPR009000">
    <property type="entry name" value="Transl_B-barrel_sf"/>
</dbReference>
<evidence type="ECO:0000259" key="7">
    <source>
        <dbReference type="SMART" id="SM00889"/>
    </source>
</evidence>
<evidence type="ECO:0000256" key="1">
    <source>
        <dbReference type="ARBA" id="ARBA00017891"/>
    </source>
</evidence>
<keyword evidence="2" id="KW-0963">Cytoplasm</keyword>
<dbReference type="GO" id="GO:0005525">
    <property type="term" value="F:GTP binding"/>
    <property type="evidence" value="ECO:0007669"/>
    <property type="project" value="UniProtKB-KW"/>
</dbReference>
<evidence type="ECO:0000256" key="4">
    <source>
        <dbReference type="ARBA" id="ARBA00023134"/>
    </source>
</evidence>
<evidence type="ECO:0000256" key="3">
    <source>
        <dbReference type="ARBA" id="ARBA00022741"/>
    </source>
</evidence>
<feature type="domain" description="Elongation factor EFG" evidence="6">
    <location>
        <begin position="685"/>
        <end position="772"/>
    </location>
</feature>
<evidence type="ECO:0000313" key="8">
    <source>
        <dbReference type="EMBL" id="NDV29644.1"/>
    </source>
</evidence>
<dbReference type="Pfam" id="PF00679">
    <property type="entry name" value="EFG_C"/>
    <property type="match status" value="1"/>
</dbReference>
<dbReference type="GO" id="GO:0005829">
    <property type="term" value="C:cytosol"/>
    <property type="evidence" value="ECO:0007669"/>
    <property type="project" value="TreeGrafter"/>
</dbReference>
<organism evidence="8">
    <name type="scientific">Arcella intermedia</name>
    <dbReference type="NCBI Taxonomy" id="1963864"/>
    <lineage>
        <taxon>Eukaryota</taxon>
        <taxon>Amoebozoa</taxon>
        <taxon>Tubulinea</taxon>
        <taxon>Elardia</taxon>
        <taxon>Arcellinida</taxon>
        <taxon>Sphaerothecina</taxon>
        <taxon>Arcellidae</taxon>
        <taxon>Arcella</taxon>
    </lineage>
</organism>
<keyword evidence="4" id="KW-0342">GTP-binding</keyword>
<accession>A0A6B2KY08</accession>
<dbReference type="CDD" id="cd01681">
    <property type="entry name" value="aeEF2_snRNP_like_IV"/>
    <property type="match status" value="1"/>
</dbReference>
<evidence type="ECO:0000259" key="6">
    <source>
        <dbReference type="SMART" id="SM00838"/>
    </source>
</evidence>
<dbReference type="EMBL" id="GIBP01000675">
    <property type="protein sequence ID" value="NDV29644.1"/>
    <property type="molecule type" value="Transcribed_RNA"/>
</dbReference>
<dbReference type="InterPro" id="IPR005517">
    <property type="entry name" value="Transl_elong_EFG/EF2_IV"/>
</dbReference>
<protein>
    <recommendedName>
        <fullName evidence="1">Elongation factor 2</fullName>
    </recommendedName>
</protein>
<feature type="domain" description="Translation elongation factor EFG/EF2" evidence="7">
    <location>
        <begin position="528"/>
        <end position="683"/>
    </location>
</feature>
<dbReference type="Gene3D" id="3.40.50.300">
    <property type="entry name" value="P-loop containing nucleotide triphosphate hydrolases"/>
    <property type="match status" value="1"/>
</dbReference>
<dbReference type="AlphaFoldDB" id="A0A6B2KY08"/>